<dbReference type="Proteomes" id="UP000031668">
    <property type="component" value="Unassembled WGS sequence"/>
</dbReference>
<name>A0A0C2MHF9_THEKT</name>
<evidence type="ECO:0000313" key="2">
    <source>
        <dbReference type="Proteomes" id="UP000031668"/>
    </source>
</evidence>
<comment type="caution">
    <text evidence="1">The sequence shown here is derived from an EMBL/GenBank/DDBJ whole genome shotgun (WGS) entry which is preliminary data.</text>
</comment>
<proteinExistence type="predicted"/>
<protein>
    <submittedName>
        <fullName evidence="1">Uncharacterized protein</fullName>
    </submittedName>
</protein>
<organism evidence="1 2">
    <name type="scientific">Thelohanellus kitauei</name>
    <name type="common">Myxosporean</name>
    <dbReference type="NCBI Taxonomy" id="669202"/>
    <lineage>
        <taxon>Eukaryota</taxon>
        <taxon>Metazoa</taxon>
        <taxon>Cnidaria</taxon>
        <taxon>Myxozoa</taxon>
        <taxon>Myxosporea</taxon>
        <taxon>Bivalvulida</taxon>
        <taxon>Platysporina</taxon>
        <taxon>Myxobolidae</taxon>
        <taxon>Thelohanellus</taxon>
    </lineage>
</organism>
<gene>
    <name evidence="1" type="ORF">RF11_15008</name>
</gene>
<reference evidence="1 2" key="1">
    <citation type="journal article" date="2014" name="Genome Biol. Evol.">
        <title>The genome of the myxosporean Thelohanellus kitauei shows adaptations to nutrient acquisition within its fish host.</title>
        <authorList>
            <person name="Yang Y."/>
            <person name="Xiong J."/>
            <person name="Zhou Z."/>
            <person name="Huo F."/>
            <person name="Miao W."/>
            <person name="Ran C."/>
            <person name="Liu Y."/>
            <person name="Zhang J."/>
            <person name="Feng J."/>
            <person name="Wang M."/>
            <person name="Wang M."/>
            <person name="Wang L."/>
            <person name="Yao B."/>
        </authorList>
    </citation>
    <scope>NUCLEOTIDE SEQUENCE [LARGE SCALE GENOMIC DNA]</scope>
    <source>
        <strain evidence="1">Wuqing</strain>
    </source>
</reference>
<sequence length="146" mass="16723">MLWTFFPIMFIVVDEKNGSSTQQMFGALYNSVNGQVSRYVNTTDSPSVWLLISASECPINPSEWSKTSCCVAGLTLVITYFKLTKYAPWLSVCGDLTAVRFKTSMKNTFELKDVHKNRYITSWCKKSKSHTQEMSSVYFTHSEHEF</sequence>
<accession>A0A0C2MHF9</accession>
<dbReference type="EMBL" id="JWZT01004591">
    <property type="protein sequence ID" value="KII63774.1"/>
    <property type="molecule type" value="Genomic_DNA"/>
</dbReference>
<dbReference type="AlphaFoldDB" id="A0A0C2MHF9"/>
<evidence type="ECO:0000313" key="1">
    <source>
        <dbReference type="EMBL" id="KII63774.1"/>
    </source>
</evidence>
<keyword evidence="2" id="KW-1185">Reference proteome</keyword>